<dbReference type="GO" id="GO:0030215">
    <property type="term" value="F:semaphorin receptor binding"/>
    <property type="evidence" value="ECO:0007669"/>
    <property type="project" value="InterPro"/>
</dbReference>
<reference evidence="11" key="1">
    <citation type="submission" date="2025-08" db="UniProtKB">
        <authorList>
            <consortium name="RefSeq"/>
        </authorList>
    </citation>
    <scope>IDENTIFICATION</scope>
    <source>
        <tissue evidence="11">Liver</tissue>
    </source>
</reference>
<dbReference type="FunFam" id="2.130.10.10:FF:000223">
    <property type="entry name" value="semaphorin-7A isoform X1"/>
    <property type="match status" value="1"/>
</dbReference>
<comment type="subcellular location">
    <subcellularLocation>
        <location evidence="1">Membrane</location>
    </subcellularLocation>
</comment>
<comment type="similarity">
    <text evidence="2">Belongs to the semaphorin family.</text>
</comment>
<feature type="signal peptide" evidence="7">
    <location>
        <begin position="1"/>
        <end position="20"/>
    </location>
</feature>
<dbReference type="PROSITE" id="PS50835">
    <property type="entry name" value="IG_LIKE"/>
    <property type="match status" value="1"/>
</dbReference>
<dbReference type="GO" id="GO:0030335">
    <property type="term" value="P:positive regulation of cell migration"/>
    <property type="evidence" value="ECO:0007669"/>
    <property type="project" value="TreeGrafter"/>
</dbReference>
<dbReference type="InterPro" id="IPR027231">
    <property type="entry name" value="Semaphorin"/>
</dbReference>
<gene>
    <name evidence="11" type="primary">LOC103052205</name>
</gene>
<dbReference type="FunFam" id="2.60.40.10:FF:001170">
    <property type="entry name" value="Sema domain, immunoglobulin domain (Ig), short basic domain, secreted, (Semaphorin) 3F"/>
    <property type="match status" value="1"/>
</dbReference>
<dbReference type="SUPFAM" id="SSF103575">
    <property type="entry name" value="Plexin repeat"/>
    <property type="match status" value="1"/>
</dbReference>
<dbReference type="PROSITE" id="PS51004">
    <property type="entry name" value="SEMA"/>
    <property type="match status" value="1"/>
</dbReference>
<dbReference type="OrthoDB" id="9945363at2759"/>
<comment type="caution">
    <text evidence="6">Lacks conserved residue(s) required for the propagation of feature annotation.</text>
</comment>
<dbReference type="InterPro" id="IPR001627">
    <property type="entry name" value="Semap_dom"/>
</dbReference>
<dbReference type="SUPFAM" id="SSF48726">
    <property type="entry name" value="Immunoglobulin"/>
    <property type="match status" value="1"/>
</dbReference>
<dbReference type="GO" id="GO:0007411">
    <property type="term" value="P:axon guidance"/>
    <property type="evidence" value="ECO:0007669"/>
    <property type="project" value="TreeGrafter"/>
</dbReference>
<dbReference type="Gene3D" id="2.130.10.10">
    <property type="entry name" value="YVTN repeat-like/Quinoprotein amine dehydrogenase"/>
    <property type="match status" value="1"/>
</dbReference>
<feature type="chain" id="PRO_5039908788" evidence="7">
    <location>
        <begin position="21"/>
        <end position="627"/>
    </location>
</feature>
<keyword evidence="4" id="KW-1015">Disulfide bond</keyword>
<dbReference type="KEGG" id="pbi:103052205"/>
<dbReference type="InterPro" id="IPR013783">
    <property type="entry name" value="Ig-like_fold"/>
</dbReference>
<dbReference type="SMART" id="SM00423">
    <property type="entry name" value="PSI"/>
    <property type="match status" value="1"/>
</dbReference>
<evidence type="ECO:0000256" key="5">
    <source>
        <dbReference type="ARBA" id="ARBA00023180"/>
    </source>
</evidence>
<protein>
    <submittedName>
        <fullName evidence="11">Semaphorin-7A-like</fullName>
    </submittedName>
</protein>
<evidence type="ECO:0000259" key="8">
    <source>
        <dbReference type="PROSITE" id="PS50835"/>
    </source>
</evidence>
<feature type="domain" description="Sema" evidence="9">
    <location>
        <begin position="17"/>
        <end position="458"/>
    </location>
</feature>
<dbReference type="SMART" id="SM00630">
    <property type="entry name" value="Sema"/>
    <property type="match status" value="1"/>
</dbReference>
<dbReference type="AlphaFoldDB" id="A0A9F2N0K0"/>
<organism evidence="10 11">
    <name type="scientific">Python bivittatus</name>
    <name type="common">Burmese python</name>
    <name type="synonym">Python molurus bivittatus</name>
    <dbReference type="NCBI Taxonomy" id="176946"/>
    <lineage>
        <taxon>Eukaryota</taxon>
        <taxon>Metazoa</taxon>
        <taxon>Chordata</taxon>
        <taxon>Craniata</taxon>
        <taxon>Vertebrata</taxon>
        <taxon>Euteleostomi</taxon>
        <taxon>Lepidosauria</taxon>
        <taxon>Squamata</taxon>
        <taxon>Bifurcata</taxon>
        <taxon>Unidentata</taxon>
        <taxon>Episquamata</taxon>
        <taxon>Toxicofera</taxon>
        <taxon>Serpentes</taxon>
        <taxon>Henophidia</taxon>
        <taxon>Pythonidae</taxon>
        <taxon>Python</taxon>
    </lineage>
</organism>
<evidence type="ECO:0000313" key="11">
    <source>
        <dbReference type="RefSeq" id="XP_007428872.1"/>
    </source>
</evidence>
<dbReference type="Pfam" id="PF01437">
    <property type="entry name" value="PSI"/>
    <property type="match status" value="1"/>
</dbReference>
<dbReference type="InterPro" id="IPR036352">
    <property type="entry name" value="Semap_dom_sf"/>
</dbReference>
<feature type="domain" description="Ig-like" evidence="8">
    <location>
        <begin position="507"/>
        <end position="603"/>
    </location>
</feature>
<keyword evidence="10" id="KW-1185">Reference proteome</keyword>
<keyword evidence="5" id="KW-0325">Glycoprotein</keyword>
<proteinExistence type="inferred from homology"/>
<dbReference type="Gene3D" id="2.60.40.10">
    <property type="entry name" value="Immunoglobulins"/>
    <property type="match status" value="1"/>
</dbReference>
<evidence type="ECO:0000256" key="7">
    <source>
        <dbReference type="SAM" id="SignalP"/>
    </source>
</evidence>
<dbReference type="SUPFAM" id="SSF101912">
    <property type="entry name" value="Sema domain"/>
    <property type="match status" value="1"/>
</dbReference>
<name>A0A9F2N0K0_PYTBI</name>
<dbReference type="Pfam" id="PF01403">
    <property type="entry name" value="Sema"/>
    <property type="match status" value="1"/>
</dbReference>
<evidence type="ECO:0000256" key="4">
    <source>
        <dbReference type="ARBA" id="ARBA00023157"/>
    </source>
</evidence>
<dbReference type="PANTHER" id="PTHR11036">
    <property type="entry name" value="SEMAPHORIN"/>
    <property type="match status" value="1"/>
</dbReference>
<dbReference type="InterPro" id="IPR007110">
    <property type="entry name" value="Ig-like_dom"/>
</dbReference>
<dbReference type="InterPro" id="IPR015943">
    <property type="entry name" value="WD40/YVTN_repeat-like_dom_sf"/>
</dbReference>
<dbReference type="GO" id="GO:0045499">
    <property type="term" value="F:chemorepellent activity"/>
    <property type="evidence" value="ECO:0007669"/>
    <property type="project" value="TreeGrafter"/>
</dbReference>
<evidence type="ECO:0000313" key="10">
    <source>
        <dbReference type="Proteomes" id="UP000695026"/>
    </source>
</evidence>
<keyword evidence="7" id="KW-0732">Signal</keyword>
<accession>A0A9F2N0K0</accession>
<dbReference type="RefSeq" id="XP_007428872.1">
    <property type="nucleotide sequence ID" value="XM_007428810.2"/>
</dbReference>
<dbReference type="GeneID" id="103052205"/>
<dbReference type="Proteomes" id="UP000695026">
    <property type="component" value="Unplaced"/>
</dbReference>
<evidence type="ECO:0000256" key="6">
    <source>
        <dbReference type="PROSITE-ProRule" id="PRU00352"/>
    </source>
</evidence>
<dbReference type="PANTHER" id="PTHR11036:SF85">
    <property type="entry name" value="SI:CH211-113G11.6 ISOFORM X1"/>
    <property type="match status" value="1"/>
</dbReference>
<dbReference type="InterPro" id="IPR002165">
    <property type="entry name" value="Plexin_repeat"/>
</dbReference>
<dbReference type="InterPro" id="IPR036179">
    <property type="entry name" value="Ig-like_dom_sf"/>
</dbReference>
<dbReference type="GO" id="GO:0005886">
    <property type="term" value="C:plasma membrane"/>
    <property type="evidence" value="ECO:0007669"/>
    <property type="project" value="TreeGrafter"/>
</dbReference>
<keyword evidence="3" id="KW-0472">Membrane</keyword>
<sequence length="627" mass="69498">MMGLPHFCLFALFCLGGVSQNVPRLKLIPKDAMIQTFNQKERLMAMFHEAGSPQVVVGGRGTVWILTFVGSEITPTQVPVRVEEKAEKDCKKAAKGHCDNFIQLIERVENNTLVCGTNAGFPKCWILVNSTLQKTSQGQFVTVQGDSIVSGSPSQNAVSIAIEDSLYSALSGNKSSIQRSYGRKKGIKTRESWLSHAEFAGAALFPHEDRKEDEIFFFYNEVNQSAGLDEEPYKTWLGRVCKVDQGEKPVLADSWSTFLKARLVCGRPHEPTLFHQLQDAFVLREAGQTKAVLYGVFSSPWGSSAVCSYSMKEISSNLEKSKFKDATGSIPHPRPGTCVVPDSSSVSRMVTFIKDHPELETVIYPDEKQPLYVLQTNDSYTQVVVDKVRDASNVSHDVLFLGTAKGKIHKVLRSKERTVIIAEISPFKNEAPVRNMILDATTGHLYVSTEFEVTRLPLKDCSQYNENCWRCILARDPYCGWDAAGKSCSAVSQENHANRLIQSLDAPSTTQACKTAEGKLAQAAIKKVNVDRTAYVYLPCPLRSHHATYSWVKDSKVYPCSMEDQSCTLRFGQDLPMDEGVFKCTAREEGYKEEITAFEVSLSSGRILELALRASGAVLLAITILLL</sequence>
<dbReference type="InterPro" id="IPR016201">
    <property type="entry name" value="PSI"/>
</dbReference>
<dbReference type="Gene3D" id="3.30.1680.10">
    <property type="entry name" value="ligand-binding face of the semaphorins, domain 2"/>
    <property type="match status" value="1"/>
</dbReference>
<dbReference type="GO" id="GO:0001755">
    <property type="term" value="P:neural crest cell migration"/>
    <property type="evidence" value="ECO:0007669"/>
    <property type="project" value="TreeGrafter"/>
</dbReference>
<evidence type="ECO:0000256" key="1">
    <source>
        <dbReference type="ARBA" id="ARBA00004370"/>
    </source>
</evidence>
<evidence type="ECO:0000259" key="9">
    <source>
        <dbReference type="PROSITE" id="PS51004"/>
    </source>
</evidence>
<evidence type="ECO:0000256" key="3">
    <source>
        <dbReference type="ARBA" id="ARBA00023136"/>
    </source>
</evidence>
<dbReference type="OMA" id="PGMCVRK"/>
<evidence type="ECO:0000256" key="2">
    <source>
        <dbReference type="ARBA" id="ARBA00009492"/>
    </source>
</evidence>
<dbReference type="GO" id="GO:0071526">
    <property type="term" value="P:semaphorin-plexin signaling pathway"/>
    <property type="evidence" value="ECO:0007669"/>
    <property type="project" value="TreeGrafter"/>
</dbReference>